<proteinExistence type="predicted"/>
<dbReference type="RefSeq" id="WP_188092048.1">
    <property type="nucleotide sequence ID" value="NZ_JACVFC010000007.1"/>
</dbReference>
<evidence type="ECO:0000313" key="1">
    <source>
        <dbReference type="EMBL" id="MBC9934954.1"/>
    </source>
</evidence>
<dbReference type="Proteomes" id="UP000659124">
    <property type="component" value="Unassembled WGS sequence"/>
</dbReference>
<dbReference type="InterPro" id="IPR016024">
    <property type="entry name" value="ARM-type_fold"/>
</dbReference>
<keyword evidence="2" id="KW-1185">Reference proteome</keyword>
<reference evidence="1 2" key="1">
    <citation type="submission" date="2020-09" db="EMBL/GenBank/DDBJ databases">
        <title>Genome sequences of type strains of Chitinophaga qingshengii and Chitinophaga varians.</title>
        <authorList>
            <person name="Kittiwongwattana C."/>
        </authorList>
    </citation>
    <scope>NUCLEOTIDE SEQUENCE [LARGE SCALE GENOMIC DNA]</scope>
    <source>
        <strain evidence="1 2">JCM 30026</strain>
    </source>
</reference>
<protein>
    <recommendedName>
        <fullName evidence="3">HEAT repeat domain-containing protein</fullName>
    </recommendedName>
</protein>
<accession>A0ABR7TWV3</accession>
<organism evidence="1 2">
    <name type="scientific">Chitinophaga qingshengii</name>
    <dbReference type="NCBI Taxonomy" id="1569794"/>
    <lineage>
        <taxon>Bacteria</taxon>
        <taxon>Pseudomonadati</taxon>
        <taxon>Bacteroidota</taxon>
        <taxon>Chitinophagia</taxon>
        <taxon>Chitinophagales</taxon>
        <taxon>Chitinophagaceae</taxon>
        <taxon>Chitinophaga</taxon>
    </lineage>
</organism>
<name>A0ABR7TWV3_9BACT</name>
<gene>
    <name evidence="1" type="ORF">ICL07_31545</name>
</gene>
<evidence type="ECO:0008006" key="3">
    <source>
        <dbReference type="Google" id="ProtNLM"/>
    </source>
</evidence>
<evidence type="ECO:0000313" key="2">
    <source>
        <dbReference type="Proteomes" id="UP000659124"/>
    </source>
</evidence>
<dbReference type="EMBL" id="JACVFC010000007">
    <property type="protein sequence ID" value="MBC9934954.1"/>
    <property type="molecule type" value="Genomic_DNA"/>
</dbReference>
<dbReference type="SUPFAM" id="SSF48371">
    <property type="entry name" value="ARM repeat"/>
    <property type="match status" value="1"/>
</dbReference>
<comment type="caution">
    <text evidence="1">The sequence shown here is derived from an EMBL/GenBank/DDBJ whole genome shotgun (WGS) entry which is preliminary data.</text>
</comment>
<sequence length="930" mass="104732">MPEEIALFDILLSTERSTEERLTALSQLRPFLETAEGITKLCEAVSAESTIAVKQAILQQLCELDGARVTNHPTYIQTLAGVACLDPERPLRYMAVSRLAALAAHISGIQDVLAETMAYDLDTEIQQASIEGLQHCVSKSAATIEKIGAYLPQSPVACHEALLVLVQQLPLPAAADMAVYFTGPLEPTRLRLAALQFLSTLPQVPVNVLSQLTALIPTETSLPVRGAIIQLLAGMRTVDEALFKNIFQALQQMPDLPDLLALVADRLTAYPELQSSFVELFTTTPSAGLKIRLLHLLQQADLPQLIISGLQDNNPYVREATLPLLAHRFAAWQEQLEPALTAAIRKEPLLALRSALVQVVLQTGRKSAATDQLLVELAVSETDHSLKVQLATAACEVTIQESFQPALLQLYGDILEGQWYPATLKQLVIDRLQTFSYRNDPHLRKSLGLLLDQAKDIHELDRVYRVLKTLEADFSQLAPSLLQALYRHIAWYPQQPLDEWVKLIGQLAEQHPSLRAELPYLVSVTGASWLLQGAEKTDQTGAFLPTLKEAMLKNNGMQSFMEVQRLINDAWNNRTIKKAEIIALYQMLLQTPKSSGLLQQVTGILQQGKLVTPELVTLSLDYILTSPDTEGVYVVRKYLEQVGFIDLAYRERLTRLFTQERYAQFMQHHMPQIHSKRRIQTFNDWEYAGGWTCPYGQWPVADLVFAIEPGDLITQVFGELPAGDDANATLPYLVLEHLFRNTNSVWAKQLYGDNQQLEQFLTVLFKGYQQLTRHNPLGDRMLYTFWKKWNDYVNRLNGQPVPAALSDAATLIYAGVCQLAHQLDPVLKNKQFPQVLKNMNKDLLQQHWPWDQDLWEAFAYKHFPVYDPDQEAAVQLFQQAAKTLQSDKLAEGYQLLKDLLARYPHTRQVKEQLSVINNALQQLEEKLRTA</sequence>